<evidence type="ECO:0000256" key="2">
    <source>
        <dbReference type="ARBA" id="ARBA00009012"/>
    </source>
</evidence>
<feature type="transmembrane region" description="Helical" evidence="6">
    <location>
        <begin position="118"/>
        <end position="140"/>
    </location>
</feature>
<dbReference type="KEGG" id="bhk:B4U37_14950"/>
<organism evidence="8 10">
    <name type="scientific">Sutcliffiella horikoshii</name>
    <dbReference type="NCBI Taxonomy" id="79883"/>
    <lineage>
        <taxon>Bacteria</taxon>
        <taxon>Bacillati</taxon>
        <taxon>Bacillota</taxon>
        <taxon>Bacilli</taxon>
        <taxon>Bacillales</taxon>
        <taxon>Bacillaceae</taxon>
        <taxon>Sutcliffiella</taxon>
    </lineage>
</organism>
<dbReference type="GO" id="GO:0016020">
    <property type="term" value="C:membrane"/>
    <property type="evidence" value="ECO:0007669"/>
    <property type="project" value="UniProtKB-SubCell"/>
</dbReference>
<evidence type="ECO:0000256" key="4">
    <source>
        <dbReference type="ARBA" id="ARBA00022989"/>
    </source>
</evidence>
<dbReference type="PANTHER" id="PTHR13353:SF5">
    <property type="entry name" value="TRANSMEMBRANE PROTEIN 19"/>
    <property type="match status" value="1"/>
</dbReference>
<evidence type="ECO:0000313" key="10">
    <source>
        <dbReference type="Proteomes" id="UP000324517"/>
    </source>
</evidence>
<keyword evidence="9" id="KW-1185">Reference proteome</keyword>
<dbReference type="Proteomes" id="UP000324517">
    <property type="component" value="Unassembled WGS sequence"/>
</dbReference>
<name>A0A1Y0CR36_9BACI</name>
<feature type="transmembrane region" description="Helical" evidence="6">
    <location>
        <begin position="250"/>
        <end position="267"/>
    </location>
</feature>
<gene>
    <name evidence="7" type="ORF">B4U37_14950</name>
    <name evidence="8" type="ORF">FZC75_00350</name>
</gene>
<keyword evidence="5 6" id="KW-0472">Membrane</keyword>
<dbReference type="PANTHER" id="PTHR13353">
    <property type="entry name" value="TRANSMEMBRANE PROTEIN 19"/>
    <property type="match status" value="1"/>
</dbReference>
<feature type="transmembrane region" description="Helical" evidence="6">
    <location>
        <begin position="92"/>
        <end position="112"/>
    </location>
</feature>
<evidence type="ECO:0000256" key="5">
    <source>
        <dbReference type="ARBA" id="ARBA00023136"/>
    </source>
</evidence>
<comment type="similarity">
    <text evidence="2">Belongs to the TMEM19 family.</text>
</comment>
<comment type="subcellular location">
    <subcellularLocation>
        <location evidence="1">Membrane</location>
        <topology evidence="1">Multi-pass membrane protein</topology>
    </subcellularLocation>
</comment>
<sequence length="268" mass="28822">MRSCMTALLENDILLIIGIIVLAWGGYKLKALAASGAFGTFFVGIFIALGFKGYGLLLIGLFFVTSSLWSKYNRKQKKNMTDMHEKGSQRDIVQVFANGGVPALVGMSAYIFPADYWIYGFVVAIAVANSDTWASEIGSLSKKRPFSIIKMETVEAGTSGAISVLGTLAALAGATLISVAASFLWSEIHITIALFLAAMGVVGCFIDTFLGATVQSAYRCKVCGKHVEKKEHCKVPTQLVKGNEWVNNDVVNIASIFIASVITILLLM</sequence>
<dbReference type="EMBL" id="VTET01000001">
    <property type="protein sequence ID" value="TYS74198.1"/>
    <property type="molecule type" value="Genomic_DNA"/>
</dbReference>
<evidence type="ECO:0000313" key="7">
    <source>
        <dbReference type="EMBL" id="ART77265.1"/>
    </source>
</evidence>
<feature type="transmembrane region" description="Helical" evidence="6">
    <location>
        <begin position="6"/>
        <end position="24"/>
    </location>
</feature>
<evidence type="ECO:0000256" key="6">
    <source>
        <dbReference type="SAM" id="Phobius"/>
    </source>
</evidence>
<keyword evidence="3 6" id="KW-0812">Transmembrane</keyword>
<evidence type="ECO:0000256" key="1">
    <source>
        <dbReference type="ARBA" id="ARBA00004141"/>
    </source>
</evidence>
<reference evidence="8 10" key="2">
    <citation type="submission" date="2019-08" db="EMBL/GenBank/DDBJ databases">
        <title>Bacillus genomes from the desert of Cuatro Cienegas, Coahuila.</title>
        <authorList>
            <person name="Olmedo-Alvarez G."/>
        </authorList>
    </citation>
    <scope>NUCLEOTIDE SEQUENCE [LARGE SCALE GENOMIC DNA]</scope>
    <source>
        <strain evidence="8 10">CH98b_3T</strain>
    </source>
</reference>
<evidence type="ECO:0000313" key="8">
    <source>
        <dbReference type="EMBL" id="TYS74198.1"/>
    </source>
</evidence>
<reference evidence="7 9" key="1">
    <citation type="submission" date="2017-04" db="EMBL/GenBank/DDBJ databases">
        <title>Complete Genome Sequence of the Bacillus horikoshii 20a strain from Cuatro Cienegas, Coahuila, Mexico.</title>
        <authorList>
            <person name="Zarza E."/>
            <person name="Alcaraz L.D."/>
            <person name="Aguilar-Salinas B."/>
            <person name="Islas A."/>
            <person name="Olmedo-Alvarez G."/>
        </authorList>
    </citation>
    <scope>NUCLEOTIDE SEQUENCE [LARGE SCALE GENOMIC DNA]</scope>
    <source>
        <strain evidence="7 9">20a</strain>
    </source>
</reference>
<dbReference type="AlphaFoldDB" id="A0A1Y0CR36"/>
<feature type="transmembrane region" description="Helical" evidence="6">
    <location>
        <begin position="161"/>
        <end position="184"/>
    </location>
</feature>
<dbReference type="Proteomes" id="UP000195573">
    <property type="component" value="Chromosome"/>
</dbReference>
<proteinExistence type="inferred from homology"/>
<protein>
    <submittedName>
        <fullName evidence="8">DUF92 domain-containing protein</fullName>
    </submittedName>
</protein>
<keyword evidence="4 6" id="KW-1133">Transmembrane helix</keyword>
<accession>A0A1Y0CR36</accession>
<dbReference type="Pfam" id="PF01940">
    <property type="entry name" value="DUF92"/>
    <property type="match status" value="1"/>
</dbReference>
<dbReference type="OrthoDB" id="9808500at2"/>
<evidence type="ECO:0000256" key="3">
    <source>
        <dbReference type="ARBA" id="ARBA00022692"/>
    </source>
</evidence>
<feature type="transmembrane region" description="Helical" evidence="6">
    <location>
        <begin position="190"/>
        <end position="212"/>
    </location>
</feature>
<dbReference type="EMBL" id="CP020880">
    <property type="protein sequence ID" value="ART77265.1"/>
    <property type="molecule type" value="Genomic_DNA"/>
</dbReference>
<dbReference type="InterPro" id="IPR002794">
    <property type="entry name" value="DUF92_TMEM19"/>
</dbReference>
<evidence type="ECO:0000313" key="9">
    <source>
        <dbReference type="Proteomes" id="UP000195573"/>
    </source>
</evidence>